<name>J3KUG1_ORYBR</name>
<dbReference type="HOGENOM" id="CLU_2853354_0_0_1"/>
<organism evidence="1">
    <name type="scientific">Oryza brachyantha</name>
    <name type="common">malo sina</name>
    <dbReference type="NCBI Taxonomy" id="4533"/>
    <lineage>
        <taxon>Eukaryota</taxon>
        <taxon>Viridiplantae</taxon>
        <taxon>Streptophyta</taxon>
        <taxon>Embryophyta</taxon>
        <taxon>Tracheophyta</taxon>
        <taxon>Spermatophyta</taxon>
        <taxon>Magnoliopsida</taxon>
        <taxon>Liliopsida</taxon>
        <taxon>Poales</taxon>
        <taxon>Poaceae</taxon>
        <taxon>BOP clade</taxon>
        <taxon>Oryzoideae</taxon>
        <taxon>Oryzeae</taxon>
        <taxon>Oryzinae</taxon>
        <taxon>Oryza</taxon>
    </lineage>
</organism>
<dbReference type="AlphaFoldDB" id="J3KUG1"/>
<proteinExistence type="predicted"/>
<accession>J3KUG1</accession>
<evidence type="ECO:0000313" key="1">
    <source>
        <dbReference type="EnsemblPlants" id="OB0051G10060.1"/>
    </source>
</evidence>
<dbReference type="Proteomes" id="UP000006038">
    <property type="component" value="Unassembled WGS sequence"/>
</dbReference>
<evidence type="ECO:0000313" key="2">
    <source>
        <dbReference type="Proteomes" id="UP000006038"/>
    </source>
</evidence>
<reference evidence="1" key="1">
    <citation type="submission" date="2015-06" db="UniProtKB">
        <authorList>
            <consortium name="EnsemblPlants"/>
        </authorList>
    </citation>
    <scope>IDENTIFICATION</scope>
</reference>
<keyword evidence="2" id="KW-1185">Reference proteome</keyword>
<dbReference type="Gramene" id="OB0051G10060.1">
    <property type="protein sequence ID" value="OB0051G10060.1"/>
    <property type="gene ID" value="OB0051G10060"/>
</dbReference>
<dbReference type="EnsemblPlants" id="OB0051G10060.1">
    <property type="protein sequence ID" value="OB0051G10060.1"/>
    <property type="gene ID" value="OB0051G10060"/>
</dbReference>
<protein>
    <submittedName>
        <fullName evidence="1">Uncharacterized protein</fullName>
    </submittedName>
</protein>
<sequence>MNLHCEGDKSRTESSLCRKATSTVQDFGNLFSFDIGQYLDPIEADISTILPLPDELTSQLSDILA</sequence>